<protein>
    <submittedName>
        <fullName evidence="2">Papain-like cysteine protease family protein</fullName>
    </submittedName>
</protein>
<name>A0ABW5GLJ3_9PSEU</name>
<feature type="signal peptide" evidence="1">
    <location>
        <begin position="1"/>
        <end position="43"/>
    </location>
</feature>
<evidence type="ECO:0000256" key="1">
    <source>
        <dbReference type="SAM" id="SignalP"/>
    </source>
</evidence>
<evidence type="ECO:0000313" key="2">
    <source>
        <dbReference type="EMBL" id="MFD2461685.1"/>
    </source>
</evidence>
<gene>
    <name evidence="2" type="ORF">ACFSYJ_23970</name>
</gene>
<dbReference type="Pfam" id="PF12385">
    <property type="entry name" value="Peptidase_C70"/>
    <property type="match status" value="1"/>
</dbReference>
<evidence type="ECO:0000313" key="3">
    <source>
        <dbReference type="Proteomes" id="UP001597419"/>
    </source>
</evidence>
<dbReference type="InterPro" id="IPR022118">
    <property type="entry name" value="Peptidase_C70_AvrRpt2"/>
</dbReference>
<dbReference type="Proteomes" id="UP001597419">
    <property type="component" value="Unassembled WGS sequence"/>
</dbReference>
<dbReference type="Gene3D" id="3.90.70.10">
    <property type="entry name" value="Cysteine proteinases"/>
    <property type="match status" value="1"/>
</dbReference>
<proteinExistence type="predicted"/>
<keyword evidence="3" id="KW-1185">Reference proteome</keyword>
<dbReference type="PROSITE" id="PS51318">
    <property type="entry name" value="TAT"/>
    <property type="match status" value="1"/>
</dbReference>
<reference evidence="3" key="1">
    <citation type="journal article" date="2019" name="Int. J. Syst. Evol. Microbiol.">
        <title>The Global Catalogue of Microorganisms (GCM) 10K type strain sequencing project: providing services to taxonomists for standard genome sequencing and annotation.</title>
        <authorList>
            <consortium name="The Broad Institute Genomics Platform"/>
            <consortium name="The Broad Institute Genome Sequencing Center for Infectious Disease"/>
            <person name="Wu L."/>
            <person name="Ma J."/>
        </authorList>
    </citation>
    <scope>NUCLEOTIDE SEQUENCE [LARGE SCALE GENOMIC DNA]</scope>
    <source>
        <strain evidence="3">CGMCC 4.7643</strain>
    </source>
</reference>
<dbReference type="EMBL" id="JBHUKU010000014">
    <property type="protein sequence ID" value="MFD2461685.1"/>
    <property type="molecule type" value="Genomic_DNA"/>
</dbReference>
<accession>A0ABW5GLJ3</accession>
<dbReference type="RefSeq" id="WP_345390369.1">
    <property type="nucleotide sequence ID" value="NZ_BAABHG010000004.1"/>
</dbReference>
<sequence>MPSTSAPPRGARRSTASRLRRAAVFAAGALAVGVLTPATVASAAPAGPTASKQLNISQQVQEQDQWCWAGSGLTIAQYLQKDQGYSQTDFCSVARGGQPGEYCPNEAGYLEWVQTAFQALGINGGRIGGALSFAQVQQSIDGNSPIETGIYWTAGGGHAQVIYGYDSSTQALSYGDPWPSSPRYSQMRHQSYRSNGQFRWAESLYGEK</sequence>
<organism evidence="2 3">
    <name type="scientific">Amycolatopsis samaneae</name>
    <dbReference type="NCBI Taxonomy" id="664691"/>
    <lineage>
        <taxon>Bacteria</taxon>
        <taxon>Bacillati</taxon>
        <taxon>Actinomycetota</taxon>
        <taxon>Actinomycetes</taxon>
        <taxon>Pseudonocardiales</taxon>
        <taxon>Pseudonocardiaceae</taxon>
        <taxon>Amycolatopsis</taxon>
    </lineage>
</organism>
<feature type="chain" id="PRO_5046873490" evidence="1">
    <location>
        <begin position="44"/>
        <end position="208"/>
    </location>
</feature>
<dbReference type="InterPro" id="IPR006311">
    <property type="entry name" value="TAT_signal"/>
</dbReference>
<keyword evidence="1" id="KW-0732">Signal</keyword>
<comment type="caution">
    <text evidence="2">The sequence shown here is derived from an EMBL/GenBank/DDBJ whole genome shotgun (WGS) entry which is preliminary data.</text>
</comment>